<feature type="region of interest" description="Disordered" evidence="1">
    <location>
        <begin position="270"/>
        <end position="312"/>
    </location>
</feature>
<evidence type="ECO:0000256" key="1">
    <source>
        <dbReference type="SAM" id="MobiDB-lite"/>
    </source>
</evidence>
<dbReference type="EMBL" id="MLYV02001344">
    <property type="protein sequence ID" value="PSR70617.1"/>
    <property type="molecule type" value="Genomic_DNA"/>
</dbReference>
<evidence type="ECO:0000313" key="2">
    <source>
        <dbReference type="EMBL" id="PSR70617.1"/>
    </source>
</evidence>
<comment type="caution">
    <text evidence="2">The sequence shown here is derived from an EMBL/GenBank/DDBJ whole genome shotgun (WGS) entry which is preliminary data.</text>
</comment>
<feature type="region of interest" description="Disordered" evidence="1">
    <location>
        <begin position="20"/>
        <end position="77"/>
    </location>
</feature>
<gene>
    <name evidence="2" type="ORF">PHLCEN_2v13505</name>
</gene>
<name>A0A2R6NE13_9APHY</name>
<feature type="compositionally biased region" description="Low complexity" evidence="1">
    <location>
        <begin position="35"/>
        <end position="45"/>
    </location>
</feature>
<accession>A0A2R6NE13</accession>
<reference evidence="2 3" key="1">
    <citation type="submission" date="2018-02" db="EMBL/GenBank/DDBJ databases">
        <title>Genome sequence of the basidiomycete white-rot fungus Phlebia centrifuga.</title>
        <authorList>
            <person name="Granchi Z."/>
            <person name="Peng M."/>
            <person name="de Vries R.P."/>
            <person name="Hilden K."/>
            <person name="Makela M.R."/>
            <person name="Grigoriev I."/>
            <person name="Riley R."/>
        </authorList>
    </citation>
    <scope>NUCLEOTIDE SEQUENCE [LARGE SCALE GENOMIC DNA]</scope>
    <source>
        <strain evidence="2 3">FBCC195</strain>
    </source>
</reference>
<organism evidence="2 3">
    <name type="scientific">Hermanssonia centrifuga</name>
    <dbReference type="NCBI Taxonomy" id="98765"/>
    <lineage>
        <taxon>Eukaryota</taxon>
        <taxon>Fungi</taxon>
        <taxon>Dikarya</taxon>
        <taxon>Basidiomycota</taxon>
        <taxon>Agaricomycotina</taxon>
        <taxon>Agaricomycetes</taxon>
        <taxon>Polyporales</taxon>
        <taxon>Meruliaceae</taxon>
        <taxon>Hermanssonia</taxon>
    </lineage>
</organism>
<proteinExistence type="predicted"/>
<sequence>MAIGPATSSSTAPAVAIATAPKSNVQVVKKPQDTSSMDVSVSISSQTKVEATQHTSKAPKPPKTEAPKKKSVSTVDIPLPNVPHAKDIWNASGGIMHTWVHFVSTLENPWDANLTGEEMKTLCKLWAIGFPKNEERISSGTKIHKVSQQRSYDWRSRAGKKGIFHVLEFFKQQGLDTEEQRKECATKYGLSYLCMYHDDKTWQERSAAIDEAKANKNKDLTEQLELEHAKISKFSEVWNIPTTSFIQGINKLSKRAWKRTVRDAQKFVTQSKSSSKVHTEVEQVPDARAMIVNEESEEDSEDSGYTGNSECD</sequence>
<evidence type="ECO:0000313" key="3">
    <source>
        <dbReference type="Proteomes" id="UP000186601"/>
    </source>
</evidence>
<protein>
    <submittedName>
        <fullName evidence="2">Uncharacterized protein</fullName>
    </submittedName>
</protein>
<dbReference type="Proteomes" id="UP000186601">
    <property type="component" value="Unassembled WGS sequence"/>
</dbReference>
<dbReference type="AlphaFoldDB" id="A0A2R6NE13"/>
<keyword evidence="3" id="KW-1185">Reference proteome</keyword>